<sequence length="68" mass="7696">SSDMTEAVEHFNNRPRSENNQFKLLDPSSDDEESSGNELIEDDENEIVESSESEIELTTENNTDSESE</sequence>
<evidence type="ECO:0000256" key="1">
    <source>
        <dbReference type="SAM" id="MobiDB-lite"/>
    </source>
</evidence>
<dbReference type="EMBL" id="CAJVQB010151877">
    <property type="protein sequence ID" value="CAG8855669.1"/>
    <property type="molecule type" value="Genomic_DNA"/>
</dbReference>
<evidence type="ECO:0000313" key="2">
    <source>
        <dbReference type="EMBL" id="CAG8855669.1"/>
    </source>
</evidence>
<proteinExistence type="predicted"/>
<accession>A0ABN7XNJ7</accession>
<feature type="compositionally biased region" description="Basic and acidic residues" evidence="1">
    <location>
        <begin position="7"/>
        <end position="17"/>
    </location>
</feature>
<reference evidence="2 3" key="1">
    <citation type="submission" date="2021-06" db="EMBL/GenBank/DDBJ databases">
        <authorList>
            <person name="Kallberg Y."/>
            <person name="Tangrot J."/>
            <person name="Rosling A."/>
        </authorList>
    </citation>
    <scope>NUCLEOTIDE SEQUENCE [LARGE SCALE GENOMIC DNA]</scope>
    <source>
        <strain evidence="2 3">120-4 pot B 10/14</strain>
    </source>
</reference>
<feature type="compositionally biased region" description="Acidic residues" evidence="1">
    <location>
        <begin position="28"/>
        <end position="68"/>
    </location>
</feature>
<organism evidence="2 3">
    <name type="scientific">Gigaspora margarita</name>
    <dbReference type="NCBI Taxonomy" id="4874"/>
    <lineage>
        <taxon>Eukaryota</taxon>
        <taxon>Fungi</taxon>
        <taxon>Fungi incertae sedis</taxon>
        <taxon>Mucoromycota</taxon>
        <taxon>Glomeromycotina</taxon>
        <taxon>Glomeromycetes</taxon>
        <taxon>Diversisporales</taxon>
        <taxon>Gigasporaceae</taxon>
        <taxon>Gigaspora</taxon>
    </lineage>
</organism>
<comment type="caution">
    <text evidence="2">The sequence shown here is derived from an EMBL/GenBank/DDBJ whole genome shotgun (WGS) entry which is preliminary data.</text>
</comment>
<name>A0ABN7XNJ7_GIGMA</name>
<dbReference type="Proteomes" id="UP000789901">
    <property type="component" value="Unassembled WGS sequence"/>
</dbReference>
<protein>
    <submittedName>
        <fullName evidence="2">43881_t:CDS:1</fullName>
    </submittedName>
</protein>
<keyword evidence="3" id="KW-1185">Reference proteome</keyword>
<gene>
    <name evidence="2" type="ORF">GMARGA_LOCUS44490</name>
</gene>
<evidence type="ECO:0000313" key="3">
    <source>
        <dbReference type="Proteomes" id="UP000789901"/>
    </source>
</evidence>
<feature type="region of interest" description="Disordered" evidence="1">
    <location>
        <begin position="1"/>
        <end position="68"/>
    </location>
</feature>
<feature type="non-terminal residue" evidence="2">
    <location>
        <position position="1"/>
    </location>
</feature>